<feature type="binding site" evidence="6">
    <location>
        <position position="163"/>
    </location>
    <ligand>
        <name>(3R)-3-methyl-D-ornithine</name>
        <dbReference type="ChEBI" id="CHEBI:64642"/>
    </ligand>
</feature>
<feature type="binding site" evidence="6">
    <location>
        <position position="140"/>
    </location>
    <ligand>
        <name>(3R)-3-methyl-D-ornithine</name>
        <dbReference type="ChEBI" id="CHEBI:64642"/>
    </ligand>
</feature>
<dbReference type="Pfam" id="PF04055">
    <property type="entry name" value="Radical_SAM"/>
    <property type="match status" value="1"/>
</dbReference>
<dbReference type="InterPro" id="IPR013785">
    <property type="entry name" value="Aldolase_TIM"/>
</dbReference>
<evidence type="ECO:0000256" key="3">
    <source>
        <dbReference type="ARBA" id="ARBA00023004"/>
    </source>
</evidence>
<dbReference type="PROSITE" id="PS51918">
    <property type="entry name" value="RADICAL_SAM"/>
    <property type="match status" value="1"/>
</dbReference>
<comment type="cofactor">
    <cofactor evidence="5">
        <name>[4Fe-4S] cluster</name>
        <dbReference type="ChEBI" id="CHEBI:49883"/>
    </cofactor>
    <text evidence="5">Binds 1 [4Fe-4S] cluster. The cluster is coordinated with 3 cysteines and an exchangeable S-adenosyl-L-methionine.</text>
</comment>
<dbReference type="SFLD" id="SFLDG01280">
    <property type="entry name" value="HydE/PylB-like"/>
    <property type="match status" value="1"/>
</dbReference>
<dbReference type="PIRSF" id="PIRSF004762">
    <property type="entry name" value="CHP00423"/>
    <property type="match status" value="1"/>
</dbReference>
<evidence type="ECO:0000256" key="6">
    <source>
        <dbReference type="PIRSR" id="PIRSR004762-2"/>
    </source>
</evidence>
<dbReference type="SFLD" id="SFLDS00029">
    <property type="entry name" value="Radical_SAM"/>
    <property type="match status" value="1"/>
</dbReference>
<dbReference type="GO" id="GO:0071524">
    <property type="term" value="P:pyrrolysine biosynthetic process"/>
    <property type="evidence" value="ECO:0007669"/>
    <property type="project" value="InterPro"/>
</dbReference>
<feature type="binding site" evidence="5">
    <location>
        <position position="71"/>
    </location>
    <ligand>
        <name>[4Fe-4S] cluster</name>
        <dbReference type="ChEBI" id="CHEBI:49883"/>
        <note>4Fe-4S-S-AdoMet</note>
    </ligand>
</feature>
<dbReference type="EC" id="5.4.99.58" evidence="8"/>
<feature type="binding site" evidence="5">
    <location>
        <position position="68"/>
    </location>
    <ligand>
        <name>[4Fe-4S] cluster</name>
        <dbReference type="ChEBI" id="CHEBI:49883"/>
        <note>4Fe-4S-S-AdoMet</note>
    </ligand>
</feature>
<keyword evidence="4 5" id="KW-0411">Iron-sulfur</keyword>
<dbReference type="InterPro" id="IPR006638">
    <property type="entry name" value="Elp3/MiaA/NifB-like_rSAM"/>
</dbReference>
<dbReference type="RefSeq" id="WP_048111905.1">
    <property type="nucleotide sequence ID" value="NZ_CP010070.1"/>
</dbReference>
<feature type="binding site" evidence="6">
    <location>
        <position position="165"/>
    </location>
    <ligand>
        <name>S-adenosyl-L-methionine</name>
        <dbReference type="ChEBI" id="CHEBI:59789"/>
    </ligand>
</feature>
<dbReference type="InterPro" id="IPR034422">
    <property type="entry name" value="HydE/PylB-like"/>
</dbReference>
<dbReference type="HOGENOM" id="CLU_033172_0_0_2"/>
<keyword evidence="8" id="KW-0413">Isomerase</keyword>
<organism evidence="8 9">
    <name type="scientific">Candidatus Methanoplasma termitum</name>
    <dbReference type="NCBI Taxonomy" id="1577791"/>
    <lineage>
        <taxon>Archaea</taxon>
        <taxon>Methanobacteriati</taxon>
        <taxon>Thermoplasmatota</taxon>
        <taxon>Thermoplasmata</taxon>
        <taxon>Methanomassiliicoccales</taxon>
        <taxon>Methanomassiliicoccaceae</taxon>
        <taxon>Candidatus Methanoplasma</taxon>
    </lineage>
</organism>
<dbReference type="GO" id="GO:0051539">
    <property type="term" value="F:4 iron, 4 sulfur cluster binding"/>
    <property type="evidence" value="ECO:0007669"/>
    <property type="project" value="UniProtKB-KW"/>
</dbReference>
<evidence type="ECO:0000259" key="7">
    <source>
        <dbReference type="PROSITE" id="PS51918"/>
    </source>
</evidence>
<feature type="domain" description="Radical SAM core" evidence="7">
    <location>
        <begin position="50"/>
        <end position="273"/>
    </location>
</feature>
<dbReference type="PANTHER" id="PTHR43726">
    <property type="entry name" value="3-METHYLORNITHINE SYNTHASE"/>
    <property type="match status" value="1"/>
</dbReference>
<name>A0A0A7LBL3_9ARCH</name>
<accession>A0A0A7LBL3</accession>
<dbReference type="CDD" id="cd01335">
    <property type="entry name" value="Radical_SAM"/>
    <property type="match status" value="1"/>
</dbReference>
<feature type="binding site" evidence="5">
    <location>
        <position position="64"/>
    </location>
    <ligand>
        <name>[4Fe-4S] cluster</name>
        <dbReference type="ChEBI" id="CHEBI:49883"/>
        <note>4Fe-4S-S-AdoMet</note>
    </ligand>
</feature>
<evidence type="ECO:0000313" key="8">
    <source>
        <dbReference type="EMBL" id="AIZ56459.1"/>
    </source>
</evidence>
<dbReference type="GeneID" id="24818235"/>
<dbReference type="PANTHER" id="PTHR43726:SF1">
    <property type="entry name" value="BIOTIN SYNTHASE"/>
    <property type="match status" value="1"/>
</dbReference>
<keyword evidence="5" id="KW-0004">4Fe-4S</keyword>
<dbReference type="InterPro" id="IPR058240">
    <property type="entry name" value="rSAM_sf"/>
</dbReference>
<dbReference type="KEGG" id="mear:Mpt1_c05690"/>
<evidence type="ECO:0000256" key="4">
    <source>
        <dbReference type="ARBA" id="ARBA00023014"/>
    </source>
</evidence>
<protein>
    <submittedName>
        <fullName evidence="8">PylB2 protein</fullName>
        <ecNumber evidence="8">5.4.99.58</ecNumber>
    </submittedName>
</protein>
<dbReference type="SFLD" id="SFLDG01060">
    <property type="entry name" value="BATS_domain_containing"/>
    <property type="match status" value="1"/>
</dbReference>
<dbReference type="InterPro" id="IPR023891">
    <property type="entry name" value="Pyrrolys_PylB"/>
</dbReference>
<feature type="binding site" evidence="6">
    <location>
        <position position="70"/>
    </location>
    <ligand>
        <name>S-adenosyl-L-methionine</name>
        <dbReference type="ChEBI" id="CHEBI:59789"/>
    </ligand>
</feature>
<evidence type="ECO:0000256" key="2">
    <source>
        <dbReference type="ARBA" id="ARBA00022723"/>
    </source>
</evidence>
<dbReference type="GO" id="GO:0046872">
    <property type="term" value="F:metal ion binding"/>
    <property type="evidence" value="ECO:0007669"/>
    <property type="project" value="UniProtKB-KW"/>
</dbReference>
<dbReference type="Gene3D" id="3.20.20.70">
    <property type="entry name" value="Aldolase class I"/>
    <property type="match status" value="1"/>
</dbReference>
<reference evidence="8 9" key="1">
    <citation type="journal article" date="2014" name="Appl. Environ. Microbiol.">
        <title>Comparative Genome Analysis of 'Candidatus Methanoplasma termitum' Indicates a New Mode of Energy Metabolism in the Seventh Order of Methanogens.</title>
        <authorList>
            <person name="Lang K."/>
            <person name="Schuldes J."/>
            <person name="Klingl A."/>
            <person name="Poehlein A."/>
            <person name="Daniel R."/>
            <person name="Brune A."/>
        </authorList>
    </citation>
    <scope>NUCLEOTIDE SEQUENCE [LARGE SCALE GENOMIC DNA]</scope>
    <source>
        <strain evidence="9">Mpt1</strain>
    </source>
</reference>
<dbReference type="STRING" id="1577791.Mpt1_c05690"/>
<sequence length="353" mass="39328">MSVSDIIEQIEMGGSASTGDVAELLSVRSEDDISRLFSAAASVRDRFFGKKVFMYGFVYFSTHCRNNCAFCYYRRTNDLPRYRKTKEEVLALSASLKDAGINLVDLTMGEDPFMCANDYEEFLDITRTIKDEIDISVMASPGAVPSGSFVKFKEAGTDWFACYQETYNRELFNKLRLEQNFDNRLSQKIWAREAGILAEDGIMVGLGESLKDRADSIIKMGSLGCEQIRAMTFVPQKGTPMEKMKPSRPIDELIAIAVMRLIYPDRLIPASLDVEGIAGLKSRLDAGANVITSIVPPHQDLAGVAQHELDIENGHRSVAHVMHLLDEMGKKAASNTEYESLLKKLKEQQPVVG</sequence>
<dbReference type="GO" id="GO:0016740">
    <property type="term" value="F:transferase activity"/>
    <property type="evidence" value="ECO:0007669"/>
    <property type="project" value="TreeGrafter"/>
</dbReference>
<proteinExistence type="predicted"/>
<keyword evidence="2" id="KW-0479">Metal-binding</keyword>
<feature type="binding site" evidence="6">
    <location>
        <position position="271"/>
    </location>
    <ligand>
        <name>(3R)-3-methyl-D-ornithine</name>
        <dbReference type="ChEBI" id="CHEBI:64642"/>
    </ligand>
</feature>
<feature type="binding site" evidence="6">
    <location>
        <position position="229"/>
    </location>
    <ligand>
        <name>(3R)-3-methyl-D-ornithine</name>
        <dbReference type="ChEBI" id="CHEBI:64642"/>
    </ligand>
</feature>
<dbReference type="GO" id="GO:0016853">
    <property type="term" value="F:isomerase activity"/>
    <property type="evidence" value="ECO:0007669"/>
    <property type="project" value="UniProtKB-KW"/>
</dbReference>
<dbReference type="AlphaFoldDB" id="A0A0A7LBL3"/>
<feature type="binding site" evidence="6">
    <location>
        <position position="176"/>
    </location>
    <ligand>
        <name>S-adenosyl-L-methionine</name>
        <dbReference type="ChEBI" id="CHEBI:59789"/>
    </ligand>
</feature>
<feature type="binding site" evidence="6">
    <location>
        <position position="293"/>
    </location>
    <ligand>
        <name>(3R)-3-methyl-D-ornithine</name>
        <dbReference type="ChEBI" id="CHEBI:64642"/>
    </ligand>
</feature>
<dbReference type="InterPro" id="IPR007197">
    <property type="entry name" value="rSAM"/>
</dbReference>
<dbReference type="EMBL" id="CP010070">
    <property type="protein sequence ID" value="AIZ56459.1"/>
    <property type="molecule type" value="Genomic_DNA"/>
</dbReference>
<keyword evidence="9" id="KW-1185">Reference proteome</keyword>
<evidence type="ECO:0000256" key="5">
    <source>
        <dbReference type="PIRSR" id="PIRSR004762-1"/>
    </source>
</evidence>
<dbReference type="SUPFAM" id="SSF102114">
    <property type="entry name" value="Radical SAM enzymes"/>
    <property type="match status" value="1"/>
</dbReference>
<dbReference type="SFLD" id="SFLDF00349">
    <property type="entry name" value="3-methylornithine_synthase_(Py"/>
    <property type="match status" value="1"/>
</dbReference>
<feature type="binding site" evidence="6">
    <location>
        <position position="292"/>
    </location>
    <ligand>
        <name>(3R)-3-methyl-D-ornithine</name>
        <dbReference type="ChEBI" id="CHEBI:64642"/>
    </ligand>
</feature>
<evidence type="ECO:0000256" key="1">
    <source>
        <dbReference type="ARBA" id="ARBA00022691"/>
    </source>
</evidence>
<feature type="binding site" evidence="6">
    <location>
        <position position="184"/>
    </location>
    <ligand>
        <name>S-adenosyl-L-methionine</name>
        <dbReference type="ChEBI" id="CHEBI:59789"/>
    </ligand>
</feature>
<dbReference type="OrthoDB" id="61910at2157"/>
<evidence type="ECO:0000313" key="9">
    <source>
        <dbReference type="Proteomes" id="UP000030787"/>
    </source>
</evidence>
<feature type="binding site" evidence="6">
    <location>
        <position position="105"/>
    </location>
    <ligand>
        <name>(3R)-3-methyl-D-ornithine</name>
        <dbReference type="ChEBI" id="CHEBI:64642"/>
    </ligand>
</feature>
<gene>
    <name evidence="8" type="primary">pylB2</name>
    <name evidence="8" type="ORF">Mpt1_c05690</name>
</gene>
<keyword evidence="1 5" id="KW-0949">S-adenosyl-L-methionine</keyword>
<dbReference type="NCBIfam" id="TIGR03910">
    <property type="entry name" value="pyrrolys_PylB"/>
    <property type="match status" value="1"/>
</dbReference>
<keyword evidence="3 5" id="KW-0408">Iron</keyword>
<dbReference type="Proteomes" id="UP000030787">
    <property type="component" value="Chromosome"/>
</dbReference>
<dbReference type="SMART" id="SM00729">
    <property type="entry name" value="Elp3"/>
    <property type="match status" value="1"/>
</dbReference>